<dbReference type="AlphaFoldDB" id="A0AAE1KCI8"/>
<proteinExistence type="inferred from homology"/>
<evidence type="ECO:0000259" key="3">
    <source>
        <dbReference type="PROSITE" id="PS50054"/>
    </source>
</evidence>
<feature type="domain" description="Tyrosine specific protein phosphatases" evidence="4">
    <location>
        <begin position="82"/>
        <end position="140"/>
    </location>
</feature>
<comment type="similarity">
    <text evidence="1">Belongs to the protein-tyrosine phosphatase family. Non-receptor class subfamily.</text>
</comment>
<sequence>MMDEVDWMYHMRREMQEVLPGLYLGPYSAATKSRFKTLLDHGITHIICVRQTIESHMVRANFPHKIKYLVLDMADNPTQNLIMYLGECRSFIDECLVSGGKCLVHGNLGISRSAAIVVAYVMEKKNMTYKEALEFVQNRRYCINPNDGFKQQLREYEAIYRAQQTVLVNGQCSQDKGRLKRKHEQTIDWQQLSIEQQQQQQQHEEGCVRLPQLDWSGSGLSVCEERRDREREREEQGQEEHGDLRREEGGQFSTSTTREEIFGTPHPPNPWMLSADCGDDV</sequence>
<dbReference type="GO" id="GO:0005654">
    <property type="term" value="C:nucleoplasm"/>
    <property type="evidence" value="ECO:0007669"/>
    <property type="project" value="TreeGrafter"/>
</dbReference>
<gene>
    <name evidence="5" type="ORF">Pcinc_025078</name>
</gene>
<protein>
    <recommendedName>
        <fullName evidence="7">Serine/threonine/tyrosine-interacting protein</fullName>
    </recommendedName>
</protein>
<evidence type="ECO:0000259" key="4">
    <source>
        <dbReference type="PROSITE" id="PS50056"/>
    </source>
</evidence>
<dbReference type="InterPro" id="IPR020422">
    <property type="entry name" value="TYR_PHOSPHATASE_DUAL_dom"/>
</dbReference>
<dbReference type="Gene3D" id="3.90.190.10">
    <property type="entry name" value="Protein tyrosine phosphatase superfamily"/>
    <property type="match status" value="1"/>
</dbReference>
<dbReference type="GO" id="GO:0070372">
    <property type="term" value="P:regulation of ERK1 and ERK2 cascade"/>
    <property type="evidence" value="ECO:0007669"/>
    <property type="project" value="TreeGrafter"/>
</dbReference>
<dbReference type="EMBL" id="JAWQEG010002806">
    <property type="protein sequence ID" value="KAK3869632.1"/>
    <property type="molecule type" value="Genomic_DNA"/>
</dbReference>
<dbReference type="SMART" id="SM00195">
    <property type="entry name" value="DSPc"/>
    <property type="match status" value="1"/>
</dbReference>
<evidence type="ECO:0000313" key="5">
    <source>
        <dbReference type="EMBL" id="KAK3869632.1"/>
    </source>
</evidence>
<dbReference type="GO" id="GO:1990444">
    <property type="term" value="F:F-box domain binding"/>
    <property type="evidence" value="ECO:0007669"/>
    <property type="project" value="TreeGrafter"/>
</dbReference>
<dbReference type="Proteomes" id="UP001286313">
    <property type="component" value="Unassembled WGS sequence"/>
</dbReference>
<organism evidence="5 6">
    <name type="scientific">Petrolisthes cinctipes</name>
    <name type="common">Flat porcelain crab</name>
    <dbReference type="NCBI Taxonomy" id="88211"/>
    <lineage>
        <taxon>Eukaryota</taxon>
        <taxon>Metazoa</taxon>
        <taxon>Ecdysozoa</taxon>
        <taxon>Arthropoda</taxon>
        <taxon>Crustacea</taxon>
        <taxon>Multicrustacea</taxon>
        <taxon>Malacostraca</taxon>
        <taxon>Eumalacostraca</taxon>
        <taxon>Eucarida</taxon>
        <taxon>Decapoda</taxon>
        <taxon>Pleocyemata</taxon>
        <taxon>Anomura</taxon>
        <taxon>Galatheoidea</taxon>
        <taxon>Porcellanidae</taxon>
        <taxon>Petrolisthes</taxon>
    </lineage>
</organism>
<dbReference type="CDD" id="cd14522">
    <property type="entry name" value="DSP_STYX"/>
    <property type="match status" value="1"/>
</dbReference>
<feature type="domain" description="Tyrosine-protein phosphatase" evidence="3">
    <location>
        <begin position="14"/>
        <end position="162"/>
    </location>
</feature>
<dbReference type="InterPro" id="IPR052449">
    <property type="entry name" value="STYX-Interacting_Phosphatase"/>
</dbReference>
<dbReference type="InterPro" id="IPR029021">
    <property type="entry name" value="Prot-tyrosine_phosphatase-like"/>
</dbReference>
<feature type="compositionally biased region" description="Basic and acidic residues" evidence="2">
    <location>
        <begin position="224"/>
        <end position="249"/>
    </location>
</feature>
<dbReference type="InterPro" id="IPR000387">
    <property type="entry name" value="Tyr_Pase_dom"/>
</dbReference>
<dbReference type="PANTHER" id="PTHR46588:SF1">
    <property type="entry name" value="SERINE_THREONINE_TYROSINE-INTERACTING PROTEIN"/>
    <property type="match status" value="1"/>
</dbReference>
<dbReference type="FunFam" id="3.90.190.10:FF:000036">
    <property type="entry name" value="Serine/threonine/tyrosine-interacting protein a"/>
    <property type="match status" value="1"/>
</dbReference>
<comment type="caution">
    <text evidence="5">The sequence shown here is derived from an EMBL/GenBank/DDBJ whole genome shotgun (WGS) entry which is preliminary data.</text>
</comment>
<dbReference type="PANTHER" id="PTHR46588">
    <property type="entry name" value="SERINE/THREONINE/TYROSINE-INTERACTING PROTEIN"/>
    <property type="match status" value="1"/>
</dbReference>
<dbReference type="PROSITE" id="PS50056">
    <property type="entry name" value="TYR_PHOSPHATASE_2"/>
    <property type="match status" value="1"/>
</dbReference>
<evidence type="ECO:0000256" key="1">
    <source>
        <dbReference type="ARBA" id="ARBA00009649"/>
    </source>
</evidence>
<dbReference type="PROSITE" id="PS50054">
    <property type="entry name" value="TYR_PHOSPHATASE_DUAL"/>
    <property type="match status" value="1"/>
</dbReference>
<feature type="region of interest" description="Disordered" evidence="2">
    <location>
        <begin position="224"/>
        <end position="281"/>
    </location>
</feature>
<dbReference type="GO" id="GO:0062026">
    <property type="term" value="P:negative regulation of SCF-dependent proteasomal ubiquitin-dependent catabolic process"/>
    <property type="evidence" value="ECO:0007669"/>
    <property type="project" value="TreeGrafter"/>
</dbReference>
<dbReference type="InterPro" id="IPR000340">
    <property type="entry name" value="Dual-sp_phosphatase_cat-dom"/>
</dbReference>
<keyword evidence="6" id="KW-1185">Reference proteome</keyword>
<evidence type="ECO:0000256" key="2">
    <source>
        <dbReference type="SAM" id="MobiDB-lite"/>
    </source>
</evidence>
<evidence type="ECO:0008006" key="7">
    <source>
        <dbReference type="Google" id="ProtNLM"/>
    </source>
</evidence>
<dbReference type="GO" id="GO:0005737">
    <property type="term" value="C:cytoplasm"/>
    <property type="evidence" value="ECO:0007669"/>
    <property type="project" value="TreeGrafter"/>
</dbReference>
<accession>A0AAE1KCI8</accession>
<dbReference type="SUPFAM" id="SSF52799">
    <property type="entry name" value="(Phosphotyrosine protein) phosphatases II"/>
    <property type="match status" value="1"/>
</dbReference>
<dbReference type="Pfam" id="PF00782">
    <property type="entry name" value="DSPc"/>
    <property type="match status" value="1"/>
</dbReference>
<reference evidence="5" key="1">
    <citation type="submission" date="2023-10" db="EMBL/GenBank/DDBJ databases">
        <title>Genome assemblies of two species of porcelain crab, Petrolisthes cinctipes and Petrolisthes manimaculis (Anomura: Porcellanidae).</title>
        <authorList>
            <person name="Angst P."/>
        </authorList>
    </citation>
    <scope>NUCLEOTIDE SEQUENCE</scope>
    <source>
        <strain evidence="5">PB745_01</strain>
        <tissue evidence="5">Gill</tissue>
    </source>
</reference>
<evidence type="ECO:0000313" key="6">
    <source>
        <dbReference type="Proteomes" id="UP001286313"/>
    </source>
</evidence>
<name>A0AAE1KCI8_PETCI</name>